<dbReference type="HOGENOM" id="CLU_092313_0_1_5"/>
<evidence type="ECO:0000256" key="1">
    <source>
        <dbReference type="SAM" id="MobiDB-lite"/>
    </source>
</evidence>
<feature type="region of interest" description="Disordered" evidence="1">
    <location>
        <begin position="170"/>
        <end position="190"/>
    </location>
</feature>
<dbReference type="InterPro" id="IPR004843">
    <property type="entry name" value="Calcineurin-like_PHP"/>
</dbReference>
<evidence type="ECO:0000313" key="4">
    <source>
        <dbReference type="Proteomes" id="UP000029492"/>
    </source>
</evidence>
<dbReference type="KEGG" id="mor:MOC_2917"/>
<proteinExistence type="predicted"/>
<dbReference type="STRING" id="693986.MOC_2917"/>
<evidence type="ECO:0000259" key="2">
    <source>
        <dbReference type="Pfam" id="PF00149"/>
    </source>
</evidence>
<name>A0A089NTD6_9HYPH</name>
<dbReference type="Gene3D" id="3.60.21.10">
    <property type="match status" value="1"/>
</dbReference>
<gene>
    <name evidence="3" type="ORF">MOC_2917</name>
</gene>
<dbReference type="AlphaFoldDB" id="A0A089NTD6"/>
<dbReference type="EMBL" id="CP003811">
    <property type="protein sequence ID" value="AIQ90672.1"/>
    <property type="molecule type" value="Genomic_DNA"/>
</dbReference>
<dbReference type="GeneID" id="6138550"/>
<feature type="domain" description="Calcineurin-like phosphoesterase" evidence="2">
    <location>
        <begin position="7"/>
        <end position="124"/>
    </location>
</feature>
<dbReference type="InterPro" id="IPR029052">
    <property type="entry name" value="Metallo-depent_PP-like"/>
</dbReference>
<organism evidence="3 4">
    <name type="scientific">Methylobacterium oryzae CBMB20</name>
    <dbReference type="NCBI Taxonomy" id="693986"/>
    <lineage>
        <taxon>Bacteria</taxon>
        <taxon>Pseudomonadati</taxon>
        <taxon>Pseudomonadota</taxon>
        <taxon>Alphaproteobacteria</taxon>
        <taxon>Hyphomicrobiales</taxon>
        <taxon>Methylobacteriaceae</taxon>
        <taxon>Methylobacterium</taxon>
    </lineage>
</organism>
<protein>
    <submittedName>
        <fullName evidence="3">Metallophosphoesterase</fullName>
    </submittedName>
</protein>
<dbReference type="RefSeq" id="WP_012319474.1">
    <property type="nucleotide sequence ID" value="NZ_CP003811.1"/>
</dbReference>
<dbReference type="Proteomes" id="UP000029492">
    <property type="component" value="Chromosome"/>
</dbReference>
<reference evidence="3 4" key="1">
    <citation type="journal article" date="2014" name="PLoS ONE">
        <title>Genome Information of Methylobacterium oryzae, a Plant-Probiotic Methylotroph in the Phyllosphere.</title>
        <authorList>
            <person name="Kwak M.J."/>
            <person name="Jeong H."/>
            <person name="Madhaiyan M."/>
            <person name="Lee Y."/>
            <person name="Sa T.M."/>
            <person name="Oh T.K."/>
            <person name="Kim J.F."/>
        </authorList>
    </citation>
    <scope>NUCLEOTIDE SEQUENCE [LARGE SCALE GENOMIC DNA]</scope>
    <source>
        <strain evidence="3 4">CBMB20</strain>
    </source>
</reference>
<dbReference type="SUPFAM" id="SSF56300">
    <property type="entry name" value="Metallo-dependent phosphatases"/>
    <property type="match status" value="1"/>
</dbReference>
<evidence type="ECO:0000313" key="3">
    <source>
        <dbReference type="EMBL" id="AIQ90672.1"/>
    </source>
</evidence>
<keyword evidence="4" id="KW-1185">Reference proteome</keyword>
<dbReference type="GO" id="GO:0016787">
    <property type="term" value="F:hydrolase activity"/>
    <property type="evidence" value="ECO:0007669"/>
    <property type="project" value="InterPro"/>
</dbReference>
<sequence>MTKTNTYFTADLHLGHAGVIRMCRRPFADAAEMDEHLVHAWNSRVRPVDTVWFLGDFAMGSSPERCRELFARLNGTKHLVRGNHDRQRVLDLPWASQHDLTQITVDGVRLVLCHYALRSWNQVWRGSLHLFGHTHATLPPTRQSCDVGVDAWAFRPVTLAEIQERLATVEEEPEEIRRAREQGEEDGDGA</sequence>
<accession>A0A089NTD6</accession>
<dbReference type="eggNOG" id="COG4186">
    <property type="taxonomic scope" value="Bacteria"/>
</dbReference>
<dbReference type="Pfam" id="PF00149">
    <property type="entry name" value="Metallophos"/>
    <property type="match status" value="1"/>
</dbReference>